<accession>A0A6J5N4K9</accession>
<gene>
    <name evidence="1" type="ORF">UFOVP621_83</name>
</gene>
<organism evidence="1">
    <name type="scientific">uncultured Caudovirales phage</name>
    <dbReference type="NCBI Taxonomy" id="2100421"/>
    <lineage>
        <taxon>Viruses</taxon>
        <taxon>Duplodnaviria</taxon>
        <taxon>Heunggongvirae</taxon>
        <taxon>Uroviricota</taxon>
        <taxon>Caudoviricetes</taxon>
        <taxon>Peduoviridae</taxon>
        <taxon>Maltschvirus</taxon>
        <taxon>Maltschvirus maltsch</taxon>
    </lineage>
</organism>
<evidence type="ECO:0000313" key="1">
    <source>
        <dbReference type="EMBL" id="CAB4153307.1"/>
    </source>
</evidence>
<proteinExistence type="predicted"/>
<sequence>MTDTTYKDAVQRVRELHREIDGPADDRTCSACAVDEYNYPEYPCLTIKALEGV</sequence>
<dbReference type="EMBL" id="LR796586">
    <property type="protein sequence ID" value="CAB4153307.1"/>
    <property type="molecule type" value="Genomic_DNA"/>
</dbReference>
<name>A0A6J5N4K9_9CAUD</name>
<protein>
    <submittedName>
        <fullName evidence="1">Uncharacterized protein</fullName>
    </submittedName>
</protein>
<reference evidence="1" key="1">
    <citation type="submission" date="2020-04" db="EMBL/GenBank/DDBJ databases">
        <authorList>
            <person name="Chiriac C."/>
            <person name="Salcher M."/>
            <person name="Ghai R."/>
            <person name="Kavagutti S V."/>
        </authorList>
    </citation>
    <scope>NUCLEOTIDE SEQUENCE</scope>
</reference>